<dbReference type="CDD" id="cd05242">
    <property type="entry name" value="SDR_a8"/>
    <property type="match status" value="1"/>
</dbReference>
<feature type="domain" description="NAD-dependent epimerase/dehydratase" evidence="2">
    <location>
        <begin position="4"/>
        <end position="225"/>
    </location>
</feature>
<evidence type="ECO:0000259" key="2">
    <source>
        <dbReference type="Pfam" id="PF01370"/>
    </source>
</evidence>
<reference evidence="4" key="1">
    <citation type="journal article" date="2020" name="mSystems">
        <title>Genome- and Community-Level Interaction Insights into Carbon Utilization and Element Cycling Functions of Hydrothermarchaeota in Hydrothermal Sediment.</title>
        <authorList>
            <person name="Zhou Z."/>
            <person name="Liu Y."/>
            <person name="Xu W."/>
            <person name="Pan J."/>
            <person name="Luo Z.H."/>
            <person name="Li M."/>
        </authorList>
    </citation>
    <scope>NUCLEOTIDE SEQUENCE [LARGE SCALE GENOMIC DNA]</scope>
    <source>
        <strain evidence="4">SpSt-573</strain>
    </source>
</reference>
<dbReference type="InterPro" id="IPR001509">
    <property type="entry name" value="Epimerase_deHydtase"/>
</dbReference>
<organism evidence="4">
    <name type="scientific">Anaerolinea thermolimosa</name>
    <dbReference type="NCBI Taxonomy" id="229919"/>
    <lineage>
        <taxon>Bacteria</taxon>
        <taxon>Bacillati</taxon>
        <taxon>Chloroflexota</taxon>
        <taxon>Anaerolineae</taxon>
        <taxon>Anaerolineales</taxon>
        <taxon>Anaerolineaceae</taxon>
        <taxon>Anaerolinea</taxon>
    </lineage>
</organism>
<dbReference type="Pfam" id="PF01370">
    <property type="entry name" value="Epimerase"/>
    <property type="match status" value="1"/>
</dbReference>
<evidence type="ECO:0000256" key="1">
    <source>
        <dbReference type="ARBA" id="ARBA00009353"/>
    </source>
</evidence>
<dbReference type="EMBL" id="DSYK01000615">
    <property type="protein sequence ID" value="HGS22638.1"/>
    <property type="molecule type" value="Genomic_DNA"/>
</dbReference>
<gene>
    <name evidence="4" type="ORF">ENT37_12345</name>
</gene>
<protein>
    <submittedName>
        <fullName evidence="4">TIGR01777 family protein</fullName>
    </submittedName>
</protein>
<dbReference type="Gene3D" id="3.40.50.720">
    <property type="entry name" value="NAD(P)-binding Rossmann-like Domain"/>
    <property type="match status" value="1"/>
</dbReference>
<dbReference type="PANTHER" id="PTHR11092:SF0">
    <property type="entry name" value="EPIMERASE FAMILY PROTEIN SDR39U1"/>
    <property type="match status" value="1"/>
</dbReference>
<comment type="similarity">
    <text evidence="1">Belongs to the NAD(P)-dependent epimerase/dehydratase family. SDR39U1 subfamily.</text>
</comment>
<comment type="caution">
    <text evidence="4">The sequence shown here is derived from an EMBL/GenBank/DDBJ whole genome shotgun (WGS) entry which is preliminary data.</text>
</comment>
<sequence length="301" mass="32519">MRFIILGGSGLIGRALSRALSQAGHEVVVVSRSPERVPPMEGMSAVGWDGHSAGGWGKLVDGADGIVNLAGESIGAGRWNEERKQRIVSSREQAGAAIVDAVRAATRKPGVVFQISGVGYYGIGGDRPFTESDPPGNDFLASVAVRWEDATRPVEEEGVRRVIARAGVVLTPQGGVLPRMMLPFRFFVGGPLGTGRQWISWIHLEDTVRGIQYMLENPACTGVYNLTSPQPVTNAEFGKILGRVLRRPCWLPVPALALRVILGEMSTLVLDGQRVIPSRLEEAGFQFRFAQLESALRDLLV</sequence>
<dbReference type="SUPFAM" id="SSF51735">
    <property type="entry name" value="NAD(P)-binding Rossmann-fold domains"/>
    <property type="match status" value="1"/>
</dbReference>
<dbReference type="Pfam" id="PF08338">
    <property type="entry name" value="DUF1731"/>
    <property type="match status" value="1"/>
</dbReference>
<evidence type="ECO:0000259" key="3">
    <source>
        <dbReference type="Pfam" id="PF08338"/>
    </source>
</evidence>
<dbReference type="InterPro" id="IPR013549">
    <property type="entry name" value="DUF1731"/>
</dbReference>
<dbReference type="InterPro" id="IPR036291">
    <property type="entry name" value="NAD(P)-bd_dom_sf"/>
</dbReference>
<dbReference type="NCBIfam" id="TIGR01777">
    <property type="entry name" value="yfcH"/>
    <property type="match status" value="1"/>
</dbReference>
<name>A0A7C4KIZ5_9CHLR</name>
<dbReference type="InterPro" id="IPR010099">
    <property type="entry name" value="SDR39U1"/>
</dbReference>
<accession>A0A7C4KIZ5</accession>
<proteinExistence type="inferred from homology"/>
<evidence type="ECO:0000313" key="4">
    <source>
        <dbReference type="EMBL" id="HGS22638.1"/>
    </source>
</evidence>
<dbReference type="PANTHER" id="PTHR11092">
    <property type="entry name" value="SUGAR NUCLEOTIDE EPIMERASE RELATED"/>
    <property type="match status" value="1"/>
</dbReference>
<dbReference type="AlphaFoldDB" id="A0A7C4KIZ5"/>
<feature type="domain" description="DUF1731" evidence="3">
    <location>
        <begin position="253"/>
        <end position="299"/>
    </location>
</feature>